<gene>
    <name evidence="1" type="ORF">ACJMK2_033772</name>
</gene>
<keyword evidence="2" id="KW-1185">Reference proteome</keyword>
<feature type="non-terminal residue" evidence="1">
    <location>
        <position position="1"/>
    </location>
</feature>
<protein>
    <submittedName>
        <fullName evidence="1">Uncharacterized protein</fullName>
    </submittedName>
</protein>
<evidence type="ECO:0000313" key="2">
    <source>
        <dbReference type="Proteomes" id="UP001634394"/>
    </source>
</evidence>
<comment type="caution">
    <text evidence="1">The sequence shown here is derived from an EMBL/GenBank/DDBJ whole genome shotgun (WGS) entry which is preliminary data.</text>
</comment>
<evidence type="ECO:0000313" key="1">
    <source>
        <dbReference type="EMBL" id="KAL3875861.1"/>
    </source>
</evidence>
<organism evidence="1 2">
    <name type="scientific">Sinanodonta woodiana</name>
    <name type="common">Chinese pond mussel</name>
    <name type="synonym">Anodonta woodiana</name>
    <dbReference type="NCBI Taxonomy" id="1069815"/>
    <lineage>
        <taxon>Eukaryota</taxon>
        <taxon>Metazoa</taxon>
        <taxon>Spiralia</taxon>
        <taxon>Lophotrochozoa</taxon>
        <taxon>Mollusca</taxon>
        <taxon>Bivalvia</taxon>
        <taxon>Autobranchia</taxon>
        <taxon>Heteroconchia</taxon>
        <taxon>Palaeoheterodonta</taxon>
        <taxon>Unionida</taxon>
        <taxon>Unionoidea</taxon>
        <taxon>Unionidae</taxon>
        <taxon>Unioninae</taxon>
        <taxon>Sinanodonta</taxon>
    </lineage>
</organism>
<dbReference type="EMBL" id="JBJQND010000005">
    <property type="protein sequence ID" value="KAL3875861.1"/>
    <property type="molecule type" value="Genomic_DNA"/>
</dbReference>
<dbReference type="AlphaFoldDB" id="A0ABD3WR95"/>
<sequence>CSWMQNIGFFKHLILNSQNITVLRKTSFTYLLEGKLVLWEHLLQQGFSHLLQLQGFSLSPSQVLYT</sequence>
<accession>A0ABD3WR95</accession>
<reference evidence="1 2" key="1">
    <citation type="submission" date="2024-11" db="EMBL/GenBank/DDBJ databases">
        <title>Chromosome-level genome assembly of the freshwater bivalve Anodonta woodiana.</title>
        <authorList>
            <person name="Chen X."/>
        </authorList>
    </citation>
    <scope>NUCLEOTIDE SEQUENCE [LARGE SCALE GENOMIC DNA]</scope>
    <source>
        <strain evidence="1">MN2024</strain>
        <tissue evidence="1">Gills</tissue>
    </source>
</reference>
<dbReference type="Proteomes" id="UP001634394">
    <property type="component" value="Unassembled WGS sequence"/>
</dbReference>
<name>A0ABD3WR95_SINWO</name>
<proteinExistence type="predicted"/>